<keyword evidence="3" id="KW-0418">Kinase</keyword>
<organism evidence="3 4">
    <name type="scientific">Yoonia vestfoldensis</name>
    <dbReference type="NCBI Taxonomy" id="245188"/>
    <lineage>
        <taxon>Bacteria</taxon>
        <taxon>Pseudomonadati</taxon>
        <taxon>Pseudomonadota</taxon>
        <taxon>Alphaproteobacteria</taxon>
        <taxon>Rhodobacterales</taxon>
        <taxon>Paracoccaceae</taxon>
        <taxon>Yoonia</taxon>
    </lineage>
</organism>
<dbReference type="RefSeq" id="WP_087205915.1">
    <property type="nucleotide sequence ID" value="NZ_CP021431.1"/>
</dbReference>
<feature type="chain" id="PRO_5012417480" evidence="1">
    <location>
        <begin position="20"/>
        <end position="173"/>
    </location>
</feature>
<keyword evidence="4" id="KW-1185">Reference proteome</keyword>
<dbReference type="AlphaFoldDB" id="A0A1Y0E7E1"/>
<evidence type="ECO:0000256" key="1">
    <source>
        <dbReference type="SAM" id="SignalP"/>
    </source>
</evidence>
<keyword evidence="3" id="KW-0670">Pyruvate</keyword>
<dbReference type="Gene3D" id="2.60.40.2390">
    <property type="match status" value="1"/>
</dbReference>
<protein>
    <submittedName>
        <fullName evidence="3">Phosphoenolpyruvate carboxykinase</fullName>
    </submittedName>
</protein>
<dbReference type="KEGG" id="lvs:LOKVESSMR4R_00201"/>
<dbReference type="GO" id="GO:0016301">
    <property type="term" value="F:kinase activity"/>
    <property type="evidence" value="ECO:0007669"/>
    <property type="project" value="UniProtKB-KW"/>
</dbReference>
<feature type="domain" description="DUF3859" evidence="2">
    <location>
        <begin position="49"/>
        <end position="153"/>
    </location>
</feature>
<dbReference type="Proteomes" id="UP000195273">
    <property type="component" value="Chromosome"/>
</dbReference>
<keyword evidence="1" id="KW-0732">Signal</keyword>
<proteinExistence type="predicted"/>
<accession>A0A1Y0E7E1</accession>
<dbReference type="InterPro" id="IPR024331">
    <property type="entry name" value="DUF3859"/>
</dbReference>
<dbReference type="Pfam" id="PF12975">
    <property type="entry name" value="DUF3859"/>
    <property type="match status" value="1"/>
</dbReference>
<dbReference type="OrthoDB" id="7864302at2"/>
<keyword evidence="3" id="KW-0808">Transferase</keyword>
<name>A0A1Y0E7E1_9RHOB</name>
<evidence type="ECO:0000259" key="2">
    <source>
        <dbReference type="Pfam" id="PF12975"/>
    </source>
</evidence>
<sequence>MRLMLALLFALSLPPAAVAQDAIASLRAGVICGPPVTGTAPAPDTIAGSTQLIAQTPPFIAEITQVPAVIGVGFGVKVQAVDPLGLSDVTIIVTHPPMGDAGVTRQSYHSWISGTGPSTTFYQFDEDYERITGTWTFTAVLGDEQLFSVNFEVVPPSALPGLAAACGDDDLLS</sequence>
<dbReference type="EMBL" id="CP021431">
    <property type="protein sequence ID" value="ART99543.1"/>
    <property type="molecule type" value="Genomic_DNA"/>
</dbReference>
<evidence type="ECO:0000313" key="4">
    <source>
        <dbReference type="Proteomes" id="UP000195273"/>
    </source>
</evidence>
<reference evidence="3 4" key="1">
    <citation type="submission" date="2017-05" db="EMBL/GenBank/DDBJ databases">
        <title>Genome Sequence of Loktanella vestfoldensis Strain SMR4r Isolated from a Culture of the Diatom Skeletonema marinoi.</title>
        <authorList>
            <person name="Topel M."/>
            <person name="Pinder M.I.M."/>
            <person name="Johansson O.N."/>
            <person name="Kourtchenko O."/>
            <person name="Godhe A."/>
            <person name="Clarke A.K."/>
        </authorList>
    </citation>
    <scope>NUCLEOTIDE SEQUENCE [LARGE SCALE GENOMIC DNA]</scope>
    <source>
        <strain evidence="3 4">SMR4r</strain>
    </source>
</reference>
<feature type="signal peptide" evidence="1">
    <location>
        <begin position="1"/>
        <end position="19"/>
    </location>
</feature>
<evidence type="ECO:0000313" key="3">
    <source>
        <dbReference type="EMBL" id="ART99543.1"/>
    </source>
</evidence>
<gene>
    <name evidence="3" type="ORF">LOKVESSMR4R_00201</name>
</gene>